<evidence type="ECO:0000313" key="2">
    <source>
        <dbReference type="Proteomes" id="UP000235145"/>
    </source>
</evidence>
<name>A0A9R1WBS8_LACSA</name>
<comment type="caution">
    <text evidence="1">The sequence shown here is derived from an EMBL/GenBank/DDBJ whole genome shotgun (WGS) entry which is preliminary data.</text>
</comment>
<protein>
    <submittedName>
        <fullName evidence="1">Uncharacterized protein</fullName>
    </submittedName>
</protein>
<keyword evidence="2" id="KW-1185">Reference proteome</keyword>
<organism evidence="1 2">
    <name type="scientific">Lactuca sativa</name>
    <name type="common">Garden lettuce</name>
    <dbReference type="NCBI Taxonomy" id="4236"/>
    <lineage>
        <taxon>Eukaryota</taxon>
        <taxon>Viridiplantae</taxon>
        <taxon>Streptophyta</taxon>
        <taxon>Embryophyta</taxon>
        <taxon>Tracheophyta</taxon>
        <taxon>Spermatophyta</taxon>
        <taxon>Magnoliopsida</taxon>
        <taxon>eudicotyledons</taxon>
        <taxon>Gunneridae</taxon>
        <taxon>Pentapetalae</taxon>
        <taxon>asterids</taxon>
        <taxon>campanulids</taxon>
        <taxon>Asterales</taxon>
        <taxon>Asteraceae</taxon>
        <taxon>Cichorioideae</taxon>
        <taxon>Cichorieae</taxon>
        <taxon>Lactucinae</taxon>
        <taxon>Lactuca</taxon>
    </lineage>
</organism>
<dbReference type="AlphaFoldDB" id="A0A9R1WBS8"/>
<evidence type="ECO:0000313" key="1">
    <source>
        <dbReference type="EMBL" id="KAJ0219585.1"/>
    </source>
</evidence>
<reference evidence="1 2" key="1">
    <citation type="journal article" date="2017" name="Nat. Commun.">
        <title>Genome assembly with in vitro proximity ligation data and whole-genome triplication in lettuce.</title>
        <authorList>
            <person name="Reyes-Chin-Wo S."/>
            <person name="Wang Z."/>
            <person name="Yang X."/>
            <person name="Kozik A."/>
            <person name="Arikit S."/>
            <person name="Song C."/>
            <person name="Xia L."/>
            <person name="Froenicke L."/>
            <person name="Lavelle D.O."/>
            <person name="Truco M.J."/>
            <person name="Xia R."/>
            <person name="Zhu S."/>
            <person name="Xu C."/>
            <person name="Xu H."/>
            <person name="Xu X."/>
            <person name="Cox K."/>
            <person name="Korf I."/>
            <person name="Meyers B.C."/>
            <person name="Michelmore R.W."/>
        </authorList>
    </citation>
    <scope>NUCLEOTIDE SEQUENCE [LARGE SCALE GENOMIC DNA]</scope>
    <source>
        <strain evidence="2">cv. Salinas</strain>
        <tissue evidence="1">Seedlings</tissue>
    </source>
</reference>
<sequence>MACFNFSSWQFGPLPKFSKFVNIVLFHRNHQVGVSSIKIDFIGAVNQDFVKNIANYAFSHNIQQLMAICCPKNHHKFPPYPFTSQPLKHFTFRSFPSSPCATPNTPWDFPSLTTLHFIHIALCDDNIEKSIDIFVGLVSKSITILVCT</sequence>
<proteinExistence type="predicted"/>
<dbReference type="EMBL" id="NBSK02000003">
    <property type="protein sequence ID" value="KAJ0219585.1"/>
    <property type="molecule type" value="Genomic_DNA"/>
</dbReference>
<gene>
    <name evidence="1" type="ORF">LSAT_V11C300111560</name>
</gene>
<dbReference type="Proteomes" id="UP000235145">
    <property type="component" value="Unassembled WGS sequence"/>
</dbReference>
<accession>A0A9R1WBS8</accession>